<dbReference type="SMART" id="SM00028">
    <property type="entry name" value="TPR"/>
    <property type="match status" value="5"/>
</dbReference>
<dbReference type="RefSeq" id="WP_052514965.1">
    <property type="nucleotide sequence ID" value="NZ_AZAC01000010.1"/>
</dbReference>
<dbReference type="Gene3D" id="3.40.50.2300">
    <property type="match status" value="1"/>
</dbReference>
<dbReference type="InParanoid" id="A0A0D2JFT7"/>
<evidence type="ECO:0000259" key="4">
    <source>
        <dbReference type="PROSITE" id="PS50110"/>
    </source>
</evidence>
<evidence type="ECO:0000313" key="6">
    <source>
        <dbReference type="Proteomes" id="UP000032233"/>
    </source>
</evidence>
<dbReference type="Pfam" id="PF00072">
    <property type="entry name" value="Response_reg"/>
    <property type="match status" value="1"/>
</dbReference>
<evidence type="ECO:0000256" key="2">
    <source>
        <dbReference type="PROSITE-ProRule" id="PRU00169"/>
    </source>
</evidence>
<comment type="caution">
    <text evidence="5">The sequence shown here is derived from an EMBL/GenBank/DDBJ whole genome shotgun (WGS) entry which is preliminary data.</text>
</comment>
<sequence length="569" mass="63889">MPLGEQVNSHWVPKEGFRTEEEIQREIERLERLVARKAPVVVVDDMHTMRILLTQALRGSGFDDVLRATDGKNALKIIDKHNCDLALVDWNMPHMDGLELLDLVRGDEKLKDMVFIMVTAETVDTKVIQAAEESQDAYLTKPISAEKLTRRLNLILEQRLVTARAMLLEVEGKIDQAAELFLEATNNNPRARWTLFRLGELFARNQQFDQAEACFNRILELDPRASLALAYLGRVLEEMGDSRAGRENYRRALVENPRFFKAYDLLADSMHKEGKSTEALSVLEKALQNQGSENAGRQEKIAFLYQEQARFPEAEVSFLKALELKPRENPAQRNLELGRVRLAQGLIDDAVGPLFKAGDLKTGGSDEHRLDAQLLLGGALARKGDYKAAESVFASLANPANWRGERLPFDLSGYHDTVAEVYERAGISELADTHRKTARKLAREKGPTVVTQARIDELSKEGLDMVEKGLFSKGLKKYHEALALDDASPRVQFNIGIALIRMEKTGDAQKFLVDALINGILRRDSELTPKVVRVFVRMGKGELVRNLLDKYKAELAGSDLLAELLPVLD</sequence>
<dbReference type="Gene3D" id="1.25.40.10">
    <property type="entry name" value="Tetratricopeptide repeat domain"/>
    <property type="match status" value="3"/>
</dbReference>
<name>A0A0D2JFT7_9BACT</name>
<dbReference type="SUPFAM" id="SSF52172">
    <property type="entry name" value="CheY-like"/>
    <property type="match status" value="1"/>
</dbReference>
<dbReference type="STRING" id="1429043.X474_07980"/>
<dbReference type="InterPro" id="IPR011990">
    <property type="entry name" value="TPR-like_helical_dom_sf"/>
</dbReference>
<feature type="repeat" description="TPR" evidence="3">
    <location>
        <begin position="295"/>
        <end position="328"/>
    </location>
</feature>
<evidence type="ECO:0000256" key="3">
    <source>
        <dbReference type="PROSITE-ProRule" id="PRU00339"/>
    </source>
</evidence>
<dbReference type="SMART" id="SM00448">
    <property type="entry name" value="REC"/>
    <property type="match status" value="1"/>
</dbReference>
<evidence type="ECO:0000313" key="5">
    <source>
        <dbReference type="EMBL" id="KIX14531.1"/>
    </source>
</evidence>
<dbReference type="PANTHER" id="PTHR44591">
    <property type="entry name" value="STRESS RESPONSE REGULATOR PROTEIN 1"/>
    <property type="match status" value="1"/>
</dbReference>
<dbReference type="Proteomes" id="UP000032233">
    <property type="component" value="Unassembled WGS sequence"/>
</dbReference>
<dbReference type="InterPro" id="IPR001789">
    <property type="entry name" value="Sig_transdc_resp-reg_receiver"/>
</dbReference>
<keyword evidence="6" id="KW-1185">Reference proteome</keyword>
<feature type="modified residue" description="4-aspartylphosphate" evidence="2">
    <location>
        <position position="89"/>
    </location>
</feature>
<dbReference type="GO" id="GO:0000160">
    <property type="term" value="P:phosphorelay signal transduction system"/>
    <property type="evidence" value="ECO:0007669"/>
    <property type="project" value="InterPro"/>
</dbReference>
<organism evidence="5 6">
    <name type="scientific">Dethiosulfatarculus sandiegensis</name>
    <dbReference type="NCBI Taxonomy" id="1429043"/>
    <lineage>
        <taxon>Bacteria</taxon>
        <taxon>Pseudomonadati</taxon>
        <taxon>Thermodesulfobacteriota</taxon>
        <taxon>Desulfarculia</taxon>
        <taxon>Desulfarculales</taxon>
        <taxon>Desulfarculaceae</taxon>
        <taxon>Dethiosulfatarculus</taxon>
    </lineage>
</organism>
<feature type="domain" description="Response regulatory" evidence="4">
    <location>
        <begin position="39"/>
        <end position="156"/>
    </location>
</feature>
<keyword evidence="3" id="KW-0802">TPR repeat</keyword>
<accession>A0A0D2JFT7</accession>
<feature type="repeat" description="TPR" evidence="3">
    <location>
        <begin position="192"/>
        <end position="225"/>
    </location>
</feature>
<dbReference type="InterPro" id="IPR011006">
    <property type="entry name" value="CheY-like_superfamily"/>
</dbReference>
<dbReference type="AlphaFoldDB" id="A0A0D2JFT7"/>
<protein>
    <submittedName>
        <fullName evidence="5">Chemotaxis protein CheY</fullName>
    </submittedName>
</protein>
<dbReference type="SUPFAM" id="SSF48452">
    <property type="entry name" value="TPR-like"/>
    <property type="match status" value="2"/>
</dbReference>
<keyword evidence="1 2" id="KW-0597">Phosphoprotein</keyword>
<proteinExistence type="predicted"/>
<evidence type="ECO:0000256" key="1">
    <source>
        <dbReference type="ARBA" id="ARBA00022553"/>
    </source>
</evidence>
<dbReference type="PROSITE" id="PS50110">
    <property type="entry name" value="RESPONSE_REGULATORY"/>
    <property type="match status" value="1"/>
</dbReference>
<gene>
    <name evidence="5" type="ORF">X474_07980</name>
</gene>
<dbReference type="PANTHER" id="PTHR44591:SF3">
    <property type="entry name" value="RESPONSE REGULATORY DOMAIN-CONTAINING PROTEIN"/>
    <property type="match status" value="1"/>
</dbReference>
<reference evidence="5 6" key="1">
    <citation type="submission" date="2013-11" db="EMBL/GenBank/DDBJ databases">
        <title>Metagenomic analysis of a methanogenic consortium involved in long chain n-alkane degradation.</title>
        <authorList>
            <person name="Davidova I.A."/>
            <person name="Callaghan A.V."/>
            <person name="Wawrik B."/>
            <person name="Pruitt S."/>
            <person name="Marks C."/>
            <person name="Duncan K.E."/>
            <person name="Suflita J.M."/>
        </authorList>
    </citation>
    <scope>NUCLEOTIDE SEQUENCE [LARGE SCALE GENOMIC DNA]</scope>
    <source>
        <strain evidence="5 6">SPR</strain>
    </source>
</reference>
<dbReference type="PROSITE" id="PS50005">
    <property type="entry name" value="TPR"/>
    <property type="match status" value="2"/>
</dbReference>
<dbReference type="EMBL" id="AZAC01000010">
    <property type="protein sequence ID" value="KIX14531.1"/>
    <property type="molecule type" value="Genomic_DNA"/>
</dbReference>
<dbReference type="InterPro" id="IPR019734">
    <property type="entry name" value="TPR_rpt"/>
</dbReference>
<dbReference type="InterPro" id="IPR050595">
    <property type="entry name" value="Bact_response_regulator"/>
</dbReference>
<dbReference type="Pfam" id="PF13432">
    <property type="entry name" value="TPR_16"/>
    <property type="match status" value="2"/>
</dbReference>